<accession>X0VT08</accession>
<name>X0VT08_9ZZZZ</name>
<protein>
    <submittedName>
        <fullName evidence="1">Uncharacterized protein</fullName>
    </submittedName>
</protein>
<organism evidence="1">
    <name type="scientific">marine sediment metagenome</name>
    <dbReference type="NCBI Taxonomy" id="412755"/>
    <lineage>
        <taxon>unclassified sequences</taxon>
        <taxon>metagenomes</taxon>
        <taxon>ecological metagenomes</taxon>
    </lineage>
</organism>
<evidence type="ECO:0000313" key="1">
    <source>
        <dbReference type="EMBL" id="GAG21544.1"/>
    </source>
</evidence>
<gene>
    <name evidence="1" type="ORF">S01H1_51234</name>
</gene>
<feature type="non-terminal residue" evidence="1">
    <location>
        <position position="260"/>
    </location>
</feature>
<dbReference type="EMBL" id="BARS01033056">
    <property type="protein sequence ID" value="GAG21544.1"/>
    <property type="molecule type" value="Genomic_DNA"/>
</dbReference>
<proteinExistence type="predicted"/>
<reference evidence="1" key="1">
    <citation type="journal article" date="2014" name="Front. Microbiol.">
        <title>High frequency of phylogenetically diverse reductive dehalogenase-homologous genes in deep subseafloor sedimentary metagenomes.</title>
        <authorList>
            <person name="Kawai M."/>
            <person name="Futagami T."/>
            <person name="Toyoda A."/>
            <person name="Takaki Y."/>
            <person name="Nishi S."/>
            <person name="Hori S."/>
            <person name="Arai W."/>
            <person name="Tsubouchi T."/>
            <person name="Morono Y."/>
            <person name="Uchiyama I."/>
            <person name="Ito T."/>
            <person name="Fujiyama A."/>
            <person name="Inagaki F."/>
            <person name="Takami H."/>
        </authorList>
    </citation>
    <scope>NUCLEOTIDE SEQUENCE</scope>
    <source>
        <strain evidence="1">Expedition CK06-06</strain>
    </source>
</reference>
<dbReference type="SUPFAM" id="SSF49785">
    <property type="entry name" value="Galactose-binding domain-like"/>
    <property type="match status" value="1"/>
</dbReference>
<comment type="caution">
    <text evidence="1">The sequence shown here is derived from an EMBL/GenBank/DDBJ whole genome shotgun (WGS) entry which is preliminary data.</text>
</comment>
<sequence length="260" mass="28242">YAGEAAGKTYLESAGLSPKPYSVRDLATDDVLVVGPGGARELAGHAGFIGAWLKAGGKLLALGLDQDEVNIFLPFAVTMNRSEHVATWFRPERSDSLLAGVGPADVHIREPRQLPLVTGGADALGDGVLASRGNVVFCQLVPWQFDYANSYNLKVTFRRSSFALMHILGNLGVRADTALLKNLQNPLPERTLLNDVPDVVWLQAPGKDALILPKVWMGLPVGTADPPTGWETADYDDSKWRKIKVPGTWEDQFQDLINLD</sequence>
<dbReference type="AlphaFoldDB" id="X0VT08"/>
<feature type="non-terminal residue" evidence="1">
    <location>
        <position position="1"/>
    </location>
</feature>
<dbReference type="InterPro" id="IPR008979">
    <property type="entry name" value="Galactose-bd-like_sf"/>
</dbReference>